<dbReference type="InterPro" id="IPR009057">
    <property type="entry name" value="Homeodomain-like_sf"/>
</dbReference>
<comment type="caution">
    <text evidence="2">The sequence shown here is derived from an EMBL/GenBank/DDBJ whole genome shotgun (WGS) entry which is preliminary data.</text>
</comment>
<evidence type="ECO:0000313" key="3">
    <source>
        <dbReference type="Proteomes" id="UP000220840"/>
    </source>
</evidence>
<dbReference type="InterPro" id="IPR042070">
    <property type="entry name" value="PucR_C-HTH_sf"/>
</dbReference>
<dbReference type="InterPro" id="IPR051448">
    <property type="entry name" value="CdaR-like_regulators"/>
</dbReference>
<organism evidence="2 3">
    <name type="scientific">Clostridium neonatale</name>
    <dbReference type="NCBI Taxonomy" id="137838"/>
    <lineage>
        <taxon>Bacteria</taxon>
        <taxon>Bacillati</taxon>
        <taxon>Bacillota</taxon>
        <taxon>Clostridia</taxon>
        <taxon>Eubacteriales</taxon>
        <taxon>Clostridiaceae</taxon>
        <taxon>Clostridium</taxon>
    </lineage>
</organism>
<dbReference type="OrthoDB" id="9792148at2"/>
<dbReference type="STRING" id="137838.GCA_001458595_03613"/>
<feature type="domain" description="PucR C-terminal helix-turn-helix" evidence="1">
    <location>
        <begin position="249"/>
        <end position="304"/>
    </location>
</feature>
<sequence length="321" mass="37961">MEGLVGYLNEIYDNCKLPFNVYVDGESVFETNPVDSSKDFSEHTFFMGKNKIVIEIEKNHKDALKFIEFCIKTKYKDKYSNKEKVVVDLLNNNFVTKEKIDDLPYSENITYLISINIREKLEEAIEALKNIYDNTEVIILKYNESINLIGVFEDIEEHVSSINETINTSVYKKCYISYSKIDDYENLMSIYLKCMNKIELGKKYKILNNIYSQEDLLFEEMLEGLNDDIKVKINEKFEEAFSQMDEDIIKTIETFMKLDLNLSEAAKQLYVHRNTLIYRLDKIQKYTGCDIRKFNDACLFKIAFYVWKQKINTNKNYLKQN</sequence>
<dbReference type="AlphaFoldDB" id="A0A2A7MJW9"/>
<dbReference type="Pfam" id="PF13556">
    <property type="entry name" value="HTH_30"/>
    <property type="match status" value="1"/>
</dbReference>
<reference evidence="2 3" key="1">
    <citation type="submission" date="2017-10" db="EMBL/GenBank/DDBJ databases">
        <title>Effective Description of Clostridium neonatale sp. nov. linked to necrotizing enterocolitis in neonates and a clarification of species assignable to the genus Clostridium (Prazmowski 1880) emend. Lawson and Rainey 2016.</title>
        <authorList>
            <person name="Bernard K."/>
            <person name="Burdz T."/>
            <person name="Wiebe D."/>
            <person name="Balcewich B."/>
            <person name="Alfa M."/>
            <person name="Bernier A.-M."/>
        </authorList>
    </citation>
    <scope>NUCLEOTIDE SEQUENCE [LARGE SCALE GENOMIC DNA]</scope>
    <source>
        <strain evidence="2 3">LCDC99A005</strain>
    </source>
</reference>
<proteinExistence type="predicted"/>
<gene>
    <name evidence="2" type="ORF">CQ394_10625</name>
</gene>
<evidence type="ECO:0000313" key="2">
    <source>
        <dbReference type="EMBL" id="PEG32122.1"/>
    </source>
</evidence>
<dbReference type="RefSeq" id="WP_058296269.1">
    <property type="nucleotide sequence ID" value="NZ_CAKJVD010000009.1"/>
</dbReference>
<dbReference type="InterPro" id="IPR025736">
    <property type="entry name" value="PucR_C-HTH_dom"/>
</dbReference>
<dbReference type="Proteomes" id="UP000220840">
    <property type="component" value="Unassembled WGS sequence"/>
</dbReference>
<protein>
    <submittedName>
        <fullName evidence="2">PucR family transcriptional regulator</fullName>
    </submittedName>
</protein>
<dbReference type="Gene3D" id="1.10.10.2840">
    <property type="entry name" value="PucR C-terminal helix-turn-helix domain"/>
    <property type="match status" value="1"/>
</dbReference>
<accession>A0A2A7MJW9</accession>
<dbReference type="PANTHER" id="PTHR33744:SF15">
    <property type="entry name" value="CARBOHYDRATE DIACID REGULATOR"/>
    <property type="match status" value="1"/>
</dbReference>
<dbReference type="SUPFAM" id="SSF46689">
    <property type="entry name" value="Homeodomain-like"/>
    <property type="match status" value="1"/>
</dbReference>
<evidence type="ECO:0000259" key="1">
    <source>
        <dbReference type="Pfam" id="PF13556"/>
    </source>
</evidence>
<dbReference type="PANTHER" id="PTHR33744">
    <property type="entry name" value="CARBOHYDRATE DIACID REGULATOR"/>
    <property type="match status" value="1"/>
</dbReference>
<keyword evidence="3" id="KW-1185">Reference proteome</keyword>
<dbReference type="EMBL" id="PDCJ01000001">
    <property type="protein sequence ID" value="PEG32122.1"/>
    <property type="molecule type" value="Genomic_DNA"/>
</dbReference>
<name>A0A2A7MJW9_9CLOT</name>